<keyword evidence="1" id="KW-0732">Signal</keyword>
<reference evidence="2" key="1">
    <citation type="journal article" date="2013" name="BMC Genomics">
        <title>Systematic interrogation of the Conus marmoreus venom duct transcriptome with ConoSorter reveals 158 novel conotoxins and 13 new gene superfamilies.</title>
        <authorList>
            <person name="Lavergne V."/>
            <person name="Dutertre S."/>
            <person name="Jin A."/>
            <person name="Lewis R.J."/>
            <person name="Taft R.J."/>
            <person name="Alewood P.F."/>
        </authorList>
    </citation>
    <scope>NUCLEOTIDE SEQUENCE</scope>
</reference>
<accession>U6C1X3</accession>
<feature type="signal peptide" evidence="1">
    <location>
        <begin position="1"/>
        <end position="25"/>
    </location>
</feature>
<name>U6C1X3_CONMR</name>
<dbReference type="EMBL" id="AB850851">
    <property type="protein sequence ID" value="BAO02231.1"/>
    <property type="molecule type" value="mRNA"/>
</dbReference>
<feature type="chain" id="PRO_5004668350" evidence="1">
    <location>
        <begin position="26"/>
        <end position="63"/>
    </location>
</feature>
<sequence>MRSFNARLKLLPGLVRLFLCTACKANLISQPHALALNMGALVFKFLNIKFSLTVCCLCNKTNP</sequence>
<evidence type="ECO:0000256" key="1">
    <source>
        <dbReference type="SAM" id="SignalP"/>
    </source>
</evidence>
<protein>
    <submittedName>
        <fullName evidence="2">Mr_precursor_157</fullName>
    </submittedName>
</protein>
<evidence type="ECO:0000313" key="2">
    <source>
        <dbReference type="EMBL" id="BAO02231.1"/>
    </source>
</evidence>
<proteinExistence type="evidence at transcript level"/>
<dbReference type="AlphaFoldDB" id="U6C1X3"/>
<organism evidence="2">
    <name type="scientific">Conus marmoreus</name>
    <name type="common">Marble cone</name>
    <dbReference type="NCBI Taxonomy" id="42752"/>
    <lineage>
        <taxon>Eukaryota</taxon>
        <taxon>Metazoa</taxon>
        <taxon>Spiralia</taxon>
        <taxon>Lophotrochozoa</taxon>
        <taxon>Mollusca</taxon>
        <taxon>Gastropoda</taxon>
        <taxon>Caenogastropoda</taxon>
        <taxon>Neogastropoda</taxon>
        <taxon>Conoidea</taxon>
        <taxon>Conidae</taxon>
        <taxon>Conus</taxon>
    </lineage>
</organism>